<feature type="domain" description="Major facilitator superfamily (MFS) profile" evidence="6">
    <location>
        <begin position="177"/>
        <end position="398"/>
    </location>
</feature>
<keyword evidence="2 5" id="KW-0812">Transmembrane</keyword>
<evidence type="ECO:0000256" key="3">
    <source>
        <dbReference type="ARBA" id="ARBA00022989"/>
    </source>
</evidence>
<feature type="transmembrane region" description="Helical" evidence="5">
    <location>
        <begin position="253"/>
        <end position="273"/>
    </location>
</feature>
<name>A0ABV7YJW0_9ACTN</name>
<reference evidence="8" key="1">
    <citation type="journal article" date="2019" name="Int. J. Syst. Evol. Microbiol.">
        <title>The Global Catalogue of Microorganisms (GCM) 10K type strain sequencing project: providing services to taxonomists for standard genome sequencing and annotation.</title>
        <authorList>
            <consortium name="The Broad Institute Genomics Platform"/>
            <consortium name="The Broad Institute Genome Sequencing Center for Infectious Disease"/>
            <person name="Wu L."/>
            <person name="Ma J."/>
        </authorList>
    </citation>
    <scope>NUCLEOTIDE SEQUENCE [LARGE SCALE GENOMIC DNA]</scope>
    <source>
        <strain evidence="8">CGMCC 4.7241</strain>
    </source>
</reference>
<dbReference type="RefSeq" id="WP_205119453.1">
    <property type="nucleotide sequence ID" value="NZ_JAFBCM010000001.1"/>
</dbReference>
<feature type="transmembrane region" description="Helical" evidence="5">
    <location>
        <begin position="79"/>
        <end position="102"/>
    </location>
</feature>
<protein>
    <submittedName>
        <fullName evidence="7">MFS transporter</fullName>
    </submittedName>
</protein>
<organism evidence="7 8">
    <name type="scientific">Tenggerimyces flavus</name>
    <dbReference type="NCBI Taxonomy" id="1708749"/>
    <lineage>
        <taxon>Bacteria</taxon>
        <taxon>Bacillati</taxon>
        <taxon>Actinomycetota</taxon>
        <taxon>Actinomycetes</taxon>
        <taxon>Propionibacteriales</taxon>
        <taxon>Nocardioidaceae</taxon>
        <taxon>Tenggerimyces</taxon>
    </lineage>
</organism>
<evidence type="ECO:0000313" key="8">
    <source>
        <dbReference type="Proteomes" id="UP001595699"/>
    </source>
</evidence>
<feature type="transmembrane region" description="Helical" evidence="5">
    <location>
        <begin position="285"/>
        <end position="315"/>
    </location>
</feature>
<sequence length="398" mass="40775">MFQAYRTVLTLPGSLAFSLAGFVARMPISMVGLGLVLFISATSGSYGLAGSVTAVSVLASAAIAPLQSRLVDRFGQGRVVPLVLVIYTVTLSVLVVSIQLGWPTPVPHLFAAMAGASSPQVGSFVRARWSHLLSGKPELHTAYSVEAFLDEAIFIVGPVLATFLATGLHPAAGVVAAIVIGLVGGVLFTVQRRTEPPIPDPSAASGPKAKLGWPVLGPLMVVCAGLGSLFGSAEVVVVAFATEQGRRPLSGTLLAIWAFGSLLAAVIVGAVKFKQSPHVRLRIGAIALALAMLPTLFVSNLVILGIVLFVAGFAISPTLVSTMSVAQATVPASRLTEGMSWTITGIAAGLAVGAGVVGRVIDAYGAQVGFAVPVVSAALAAALAFFVRRRYAETDPES</sequence>
<feature type="transmembrane region" description="Helical" evidence="5">
    <location>
        <begin position="339"/>
        <end position="361"/>
    </location>
</feature>
<proteinExistence type="predicted"/>
<evidence type="ECO:0000259" key="6">
    <source>
        <dbReference type="PROSITE" id="PS50850"/>
    </source>
</evidence>
<feature type="transmembrane region" description="Helical" evidence="5">
    <location>
        <begin position="15"/>
        <end position="40"/>
    </location>
</feature>
<feature type="transmembrane region" description="Helical" evidence="5">
    <location>
        <begin position="46"/>
        <end position="67"/>
    </location>
</feature>
<evidence type="ECO:0000256" key="5">
    <source>
        <dbReference type="SAM" id="Phobius"/>
    </source>
</evidence>
<dbReference type="PANTHER" id="PTHR23542">
    <property type="match status" value="1"/>
</dbReference>
<feature type="transmembrane region" description="Helical" evidence="5">
    <location>
        <begin position="211"/>
        <end position="241"/>
    </location>
</feature>
<dbReference type="SUPFAM" id="SSF103473">
    <property type="entry name" value="MFS general substrate transporter"/>
    <property type="match status" value="1"/>
</dbReference>
<keyword evidence="3 5" id="KW-1133">Transmembrane helix</keyword>
<comment type="caution">
    <text evidence="7">The sequence shown here is derived from an EMBL/GenBank/DDBJ whole genome shotgun (WGS) entry which is preliminary data.</text>
</comment>
<dbReference type="PANTHER" id="PTHR23542:SF1">
    <property type="entry name" value="MAJOR FACILITATOR SUPERFAMILY (MFS) PROFILE DOMAIN-CONTAINING PROTEIN"/>
    <property type="match status" value="1"/>
</dbReference>
<dbReference type="PROSITE" id="PS50850">
    <property type="entry name" value="MFS"/>
    <property type="match status" value="1"/>
</dbReference>
<gene>
    <name evidence="7" type="ORF">ACFOUW_31860</name>
</gene>
<accession>A0ABV7YJW0</accession>
<comment type="subcellular location">
    <subcellularLocation>
        <location evidence="1">Cell membrane</location>
        <topology evidence="1">Multi-pass membrane protein</topology>
    </subcellularLocation>
</comment>
<evidence type="ECO:0000256" key="4">
    <source>
        <dbReference type="ARBA" id="ARBA00023136"/>
    </source>
</evidence>
<feature type="transmembrane region" description="Helical" evidence="5">
    <location>
        <begin position="171"/>
        <end position="190"/>
    </location>
</feature>
<dbReference type="Proteomes" id="UP001595699">
    <property type="component" value="Unassembled WGS sequence"/>
</dbReference>
<dbReference type="Pfam" id="PF07690">
    <property type="entry name" value="MFS_1"/>
    <property type="match status" value="1"/>
</dbReference>
<evidence type="ECO:0000256" key="1">
    <source>
        <dbReference type="ARBA" id="ARBA00004651"/>
    </source>
</evidence>
<dbReference type="Gene3D" id="1.20.1250.20">
    <property type="entry name" value="MFS general substrate transporter like domains"/>
    <property type="match status" value="1"/>
</dbReference>
<evidence type="ECO:0000256" key="2">
    <source>
        <dbReference type="ARBA" id="ARBA00022692"/>
    </source>
</evidence>
<dbReference type="InterPro" id="IPR011701">
    <property type="entry name" value="MFS"/>
</dbReference>
<dbReference type="EMBL" id="JBHRZH010000039">
    <property type="protein sequence ID" value="MFC3765466.1"/>
    <property type="molecule type" value="Genomic_DNA"/>
</dbReference>
<dbReference type="InterPro" id="IPR036259">
    <property type="entry name" value="MFS_trans_sf"/>
</dbReference>
<dbReference type="InterPro" id="IPR020846">
    <property type="entry name" value="MFS_dom"/>
</dbReference>
<feature type="transmembrane region" description="Helical" evidence="5">
    <location>
        <begin position="368"/>
        <end position="387"/>
    </location>
</feature>
<keyword evidence="4 5" id="KW-0472">Membrane</keyword>
<keyword evidence="8" id="KW-1185">Reference proteome</keyword>
<evidence type="ECO:0000313" key="7">
    <source>
        <dbReference type="EMBL" id="MFC3765466.1"/>
    </source>
</evidence>